<dbReference type="Proteomes" id="UP000717981">
    <property type="component" value="Unassembled WGS sequence"/>
</dbReference>
<protein>
    <submittedName>
        <fullName evidence="7">Colicin V production protein</fullName>
    </submittedName>
</protein>
<evidence type="ECO:0000256" key="5">
    <source>
        <dbReference type="SAM" id="MobiDB-lite"/>
    </source>
</evidence>
<evidence type="ECO:0000256" key="3">
    <source>
        <dbReference type="ARBA" id="ARBA00022989"/>
    </source>
</evidence>
<dbReference type="InterPro" id="IPR003825">
    <property type="entry name" value="Colicin-V_CvpA"/>
</dbReference>
<dbReference type="GO" id="GO:0009403">
    <property type="term" value="P:toxin biosynthetic process"/>
    <property type="evidence" value="ECO:0007669"/>
    <property type="project" value="InterPro"/>
</dbReference>
<feature type="region of interest" description="Disordered" evidence="5">
    <location>
        <begin position="163"/>
        <end position="198"/>
    </location>
</feature>
<dbReference type="EMBL" id="PDWK01000075">
    <property type="protein sequence ID" value="KAF1686385.1"/>
    <property type="molecule type" value="Genomic_DNA"/>
</dbReference>
<gene>
    <name evidence="7" type="ORF">CR938_12250</name>
</gene>
<feature type="transmembrane region" description="Helical" evidence="6">
    <location>
        <begin position="64"/>
        <end position="85"/>
    </location>
</feature>
<keyword evidence="3 6" id="KW-1133">Transmembrane helix</keyword>
<proteinExistence type="predicted"/>
<dbReference type="Pfam" id="PF02674">
    <property type="entry name" value="Colicin_V"/>
    <property type="match status" value="1"/>
</dbReference>
<dbReference type="AlphaFoldDB" id="A0A921TH29"/>
<dbReference type="PANTHER" id="PTHR36926:SF1">
    <property type="entry name" value="COLICIN V PRODUCTION PROTEIN"/>
    <property type="match status" value="1"/>
</dbReference>
<dbReference type="GO" id="GO:0016020">
    <property type="term" value="C:membrane"/>
    <property type="evidence" value="ECO:0007669"/>
    <property type="project" value="UniProtKB-SubCell"/>
</dbReference>
<dbReference type="RefSeq" id="WP_162125287.1">
    <property type="nucleotide sequence ID" value="NZ_PDWK01000075.1"/>
</dbReference>
<organism evidence="7 8">
    <name type="scientific">Pseudoxanthomonas taiwanensis</name>
    <dbReference type="NCBI Taxonomy" id="176598"/>
    <lineage>
        <taxon>Bacteria</taxon>
        <taxon>Pseudomonadati</taxon>
        <taxon>Pseudomonadota</taxon>
        <taxon>Gammaproteobacteria</taxon>
        <taxon>Lysobacterales</taxon>
        <taxon>Lysobacteraceae</taxon>
        <taxon>Pseudoxanthomonas</taxon>
    </lineage>
</organism>
<evidence type="ECO:0000256" key="1">
    <source>
        <dbReference type="ARBA" id="ARBA00004141"/>
    </source>
</evidence>
<accession>A0A921TH29</accession>
<sequence length="198" mass="20620">MNAIDLFLLAVVAASALFGVLRGFVGTVASVVAWIGAGWCAFRYGGELAFRFSSDGQPGPSELLAGYAAAFIGVLVLVGLVGWAMRKLLHSVGLSGLDRALGLALGLARGALVACVLLLLMAFSRLPGERAWQESRVVPVLLPGAQWLARWLPEWAASELDFGSHPSSGDNDGPGRADTGTGMDAWPAPMDEGAPSRS</sequence>
<keyword evidence="4 6" id="KW-0472">Membrane</keyword>
<evidence type="ECO:0000256" key="4">
    <source>
        <dbReference type="ARBA" id="ARBA00023136"/>
    </source>
</evidence>
<comment type="subcellular location">
    <subcellularLocation>
        <location evidence="1">Membrane</location>
        <topology evidence="1">Multi-pass membrane protein</topology>
    </subcellularLocation>
</comment>
<keyword evidence="2 6" id="KW-0812">Transmembrane</keyword>
<evidence type="ECO:0000256" key="2">
    <source>
        <dbReference type="ARBA" id="ARBA00022692"/>
    </source>
</evidence>
<keyword evidence="8" id="KW-1185">Reference proteome</keyword>
<reference evidence="7" key="1">
    <citation type="submission" date="2017-10" db="EMBL/GenBank/DDBJ databases">
        <title>Whole genome sequencing of members of genus Pseudoxanthomonas.</title>
        <authorList>
            <person name="Kumar S."/>
            <person name="Bansal K."/>
            <person name="Kaur A."/>
            <person name="Patil P."/>
            <person name="Sharma S."/>
            <person name="Patil P.B."/>
        </authorList>
    </citation>
    <scope>NUCLEOTIDE SEQUENCE</scope>
    <source>
        <strain evidence="7">DSM 22914</strain>
    </source>
</reference>
<dbReference type="PANTHER" id="PTHR36926">
    <property type="entry name" value="COLICIN V PRODUCTION PROTEIN"/>
    <property type="match status" value="1"/>
</dbReference>
<dbReference type="OrthoDB" id="9810601at2"/>
<name>A0A921TH29_9GAMM</name>
<evidence type="ECO:0000313" key="8">
    <source>
        <dbReference type="Proteomes" id="UP000717981"/>
    </source>
</evidence>
<evidence type="ECO:0000256" key="6">
    <source>
        <dbReference type="SAM" id="Phobius"/>
    </source>
</evidence>
<evidence type="ECO:0000313" key="7">
    <source>
        <dbReference type="EMBL" id="KAF1686385.1"/>
    </source>
</evidence>
<feature type="transmembrane region" description="Helical" evidence="6">
    <location>
        <begin position="100"/>
        <end position="123"/>
    </location>
</feature>
<comment type="caution">
    <text evidence="7">The sequence shown here is derived from an EMBL/GenBank/DDBJ whole genome shotgun (WGS) entry which is preliminary data.</text>
</comment>
<dbReference type="InterPro" id="IPR052719">
    <property type="entry name" value="CvpA-like"/>
</dbReference>